<reference evidence="1 2" key="2">
    <citation type="journal article" date="2022" name="Mol. Ecol. Resour.">
        <title>The genomes of chicory, endive, great burdock and yacon provide insights into Asteraceae paleo-polyploidization history and plant inulin production.</title>
        <authorList>
            <person name="Fan W."/>
            <person name="Wang S."/>
            <person name="Wang H."/>
            <person name="Wang A."/>
            <person name="Jiang F."/>
            <person name="Liu H."/>
            <person name="Zhao H."/>
            <person name="Xu D."/>
            <person name="Zhang Y."/>
        </authorList>
    </citation>
    <scope>NUCLEOTIDE SEQUENCE [LARGE SCALE GENOMIC DNA]</scope>
    <source>
        <strain evidence="2">cv. Niubang</strain>
    </source>
</reference>
<gene>
    <name evidence="1" type="ORF">L6452_20541</name>
</gene>
<organism evidence="1 2">
    <name type="scientific">Arctium lappa</name>
    <name type="common">Greater burdock</name>
    <name type="synonym">Lappa major</name>
    <dbReference type="NCBI Taxonomy" id="4217"/>
    <lineage>
        <taxon>Eukaryota</taxon>
        <taxon>Viridiplantae</taxon>
        <taxon>Streptophyta</taxon>
        <taxon>Embryophyta</taxon>
        <taxon>Tracheophyta</taxon>
        <taxon>Spermatophyta</taxon>
        <taxon>Magnoliopsida</taxon>
        <taxon>eudicotyledons</taxon>
        <taxon>Gunneridae</taxon>
        <taxon>Pentapetalae</taxon>
        <taxon>asterids</taxon>
        <taxon>campanulids</taxon>
        <taxon>Asterales</taxon>
        <taxon>Asteraceae</taxon>
        <taxon>Carduoideae</taxon>
        <taxon>Cardueae</taxon>
        <taxon>Arctiinae</taxon>
        <taxon>Arctium</taxon>
    </lineage>
</organism>
<keyword evidence="2" id="KW-1185">Reference proteome</keyword>
<protein>
    <submittedName>
        <fullName evidence="1">Uncharacterized protein</fullName>
    </submittedName>
</protein>
<name>A0ACB9BAT8_ARCLA</name>
<evidence type="ECO:0000313" key="2">
    <source>
        <dbReference type="Proteomes" id="UP001055879"/>
    </source>
</evidence>
<dbReference type="EMBL" id="CM042052">
    <property type="protein sequence ID" value="KAI3719639.1"/>
    <property type="molecule type" value="Genomic_DNA"/>
</dbReference>
<comment type="caution">
    <text evidence="1">The sequence shown here is derived from an EMBL/GenBank/DDBJ whole genome shotgun (WGS) entry which is preliminary data.</text>
</comment>
<evidence type="ECO:0000313" key="1">
    <source>
        <dbReference type="EMBL" id="KAI3719639.1"/>
    </source>
</evidence>
<dbReference type="Proteomes" id="UP001055879">
    <property type="component" value="Linkage Group LG06"/>
</dbReference>
<sequence>MNDLFWMNTMILLSPVRVVARVATFSLNPSHRFPISLESAICGFIAATGYVGVSHRQLFAMIDAGTGHRRLLLLLILVSSIEKWL</sequence>
<reference evidence="2" key="1">
    <citation type="journal article" date="2022" name="Mol. Ecol. Resour.">
        <title>The genomes of chicory, endive, great burdock and yacon provide insights into Asteraceae palaeo-polyploidization history and plant inulin production.</title>
        <authorList>
            <person name="Fan W."/>
            <person name="Wang S."/>
            <person name="Wang H."/>
            <person name="Wang A."/>
            <person name="Jiang F."/>
            <person name="Liu H."/>
            <person name="Zhao H."/>
            <person name="Xu D."/>
            <person name="Zhang Y."/>
        </authorList>
    </citation>
    <scope>NUCLEOTIDE SEQUENCE [LARGE SCALE GENOMIC DNA]</scope>
    <source>
        <strain evidence="2">cv. Niubang</strain>
    </source>
</reference>
<accession>A0ACB9BAT8</accession>
<proteinExistence type="predicted"/>